<organism evidence="1 2">
    <name type="scientific">Acidisarcina polymorpha</name>
    <dbReference type="NCBI Taxonomy" id="2211140"/>
    <lineage>
        <taxon>Bacteria</taxon>
        <taxon>Pseudomonadati</taxon>
        <taxon>Acidobacteriota</taxon>
        <taxon>Terriglobia</taxon>
        <taxon>Terriglobales</taxon>
        <taxon>Acidobacteriaceae</taxon>
        <taxon>Acidisarcina</taxon>
    </lineage>
</organism>
<protein>
    <submittedName>
        <fullName evidence="1">Uncharacterized protein</fullName>
    </submittedName>
</protein>
<gene>
    <name evidence="1" type="ORF">ACPOL_1968</name>
</gene>
<proteinExistence type="predicted"/>
<dbReference type="AlphaFoldDB" id="A0A2Z5FXR6"/>
<keyword evidence="2" id="KW-1185">Reference proteome</keyword>
<dbReference type="Proteomes" id="UP000253606">
    <property type="component" value="Chromosome"/>
</dbReference>
<sequence>MVKATGKLLGATGYWMNHARRFLLPGIHPLRKCFGAISE</sequence>
<accession>A0A2Z5FXR6</accession>
<evidence type="ECO:0000313" key="1">
    <source>
        <dbReference type="EMBL" id="AXC11304.1"/>
    </source>
</evidence>
<reference evidence="1 2" key="1">
    <citation type="journal article" date="2018" name="Front. Microbiol.">
        <title>Hydrolytic Capabilities as a Key to Environmental Success: Chitinolytic and Cellulolytic Acidobacteria From Acidic Sub-arctic Soils and Boreal Peatlands.</title>
        <authorList>
            <person name="Belova S.E."/>
            <person name="Ravin N.V."/>
            <person name="Pankratov T.A."/>
            <person name="Rakitin A.L."/>
            <person name="Ivanova A.A."/>
            <person name="Beletsky A.V."/>
            <person name="Mardanov A.V."/>
            <person name="Sinninghe Damste J.S."/>
            <person name="Dedysh S.N."/>
        </authorList>
    </citation>
    <scope>NUCLEOTIDE SEQUENCE [LARGE SCALE GENOMIC DNA]</scope>
    <source>
        <strain evidence="1 2">SBC82</strain>
    </source>
</reference>
<dbReference type="EMBL" id="CP030840">
    <property type="protein sequence ID" value="AXC11304.1"/>
    <property type="molecule type" value="Genomic_DNA"/>
</dbReference>
<dbReference type="KEGG" id="abas:ACPOL_1968"/>
<name>A0A2Z5FXR6_9BACT</name>
<evidence type="ECO:0000313" key="2">
    <source>
        <dbReference type="Proteomes" id="UP000253606"/>
    </source>
</evidence>